<dbReference type="InterPro" id="IPR013083">
    <property type="entry name" value="Znf_RING/FYVE/PHD"/>
</dbReference>
<evidence type="ECO:0000256" key="4">
    <source>
        <dbReference type="ARBA" id="ARBA00022679"/>
    </source>
</evidence>
<keyword evidence="6 9" id="KW-0863">Zinc-finger</keyword>
<sequence length="354" mass="38868">MSTCLSSLTLSPLSSLSKLHVRSAPTPGWRVSVCVRVGVLPSSQSHFFLCFSVGPLPLVFGSGFASPLARKVDTGGGFLLLWSLDMVARSGVAQWSRILGLWIQIKFPLFRSVSLGSVVRDKGSWSVLPTALWRVRSNSNPQNYSSPTTANSPELKLYQAFIFTVPICFTFIILFIFYIIYLRCSRADLSSLGMRTTFLVENSISTAVLGLRKELREILPIVVCFSAMDSLCSVCLGDYQADDKLQQILSGGHTFHMDCIDLWLTSHSTCPLCRLTLIPTHSHQGQDEDPPIPNLRTPDGGVSSQPETQPEDHGSVGQCDPNEGDRDAENSKETREDEQNSIGTSIDCCNCRLG</sequence>
<keyword evidence="14" id="KW-1185">Reference proteome</keyword>
<keyword evidence="7" id="KW-0833">Ubl conjugation pathway</keyword>
<dbReference type="Pfam" id="PF13639">
    <property type="entry name" value="zf-RING_2"/>
    <property type="match status" value="1"/>
</dbReference>
<name>A0ABQ8DAH2_BRANA</name>
<feature type="domain" description="RING-type" evidence="12">
    <location>
        <begin position="232"/>
        <end position="274"/>
    </location>
</feature>
<dbReference type="PROSITE" id="PS50089">
    <property type="entry name" value="ZF_RING_2"/>
    <property type="match status" value="1"/>
</dbReference>
<evidence type="ECO:0000256" key="2">
    <source>
        <dbReference type="ARBA" id="ARBA00004906"/>
    </source>
</evidence>
<protein>
    <recommendedName>
        <fullName evidence="3">RING-type E3 ubiquitin transferase</fullName>
        <ecNumber evidence="3">2.3.2.27</ecNumber>
    </recommendedName>
</protein>
<keyword evidence="5" id="KW-0479">Metal-binding</keyword>
<evidence type="ECO:0000256" key="11">
    <source>
        <dbReference type="SAM" id="Phobius"/>
    </source>
</evidence>
<reference evidence="13 14" key="1">
    <citation type="submission" date="2021-05" db="EMBL/GenBank/DDBJ databases">
        <title>Genome Assembly of Synthetic Allotetraploid Brassica napus Reveals Homoeologous Exchanges between Subgenomes.</title>
        <authorList>
            <person name="Davis J.T."/>
        </authorList>
    </citation>
    <scope>NUCLEOTIDE SEQUENCE [LARGE SCALE GENOMIC DNA]</scope>
    <source>
        <strain evidence="14">cv. Da-Ae</strain>
        <tissue evidence="13">Seedling</tissue>
    </source>
</reference>
<accession>A0ABQ8DAH2</accession>
<feature type="compositionally biased region" description="Basic and acidic residues" evidence="10">
    <location>
        <begin position="323"/>
        <end position="338"/>
    </location>
</feature>
<evidence type="ECO:0000313" key="13">
    <source>
        <dbReference type="EMBL" id="KAH0926404.1"/>
    </source>
</evidence>
<dbReference type="SMART" id="SM00184">
    <property type="entry name" value="RING"/>
    <property type="match status" value="1"/>
</dbReference>
<keyword evidence="11" id="KW-0472">Membrane</keyword>
<keyword evidence="11" id="KW-1133">Transmembrane helix</keyword>
<comment type="caution">
    <text evidence="13">The sequence shown here is derived from an EMBL/GenBank/DDBJ whole genome shotgun (WGS) entry which is preliminary data.</text>
</comment>
<dbReference type="EMBL" id="JAGKQM010000005">
    <property type="protein sequence ID" value="KAH0926404.1"/>
    <property type="molecule type" value="Genomic_DNA"/>
</dbReference>
<evidence type="ECO:0000256" key="8">
    <source>
        <dbReference type="ARBA" id="ARBA00022833"/>
    </source>
</evidence>
<evidence type="ECO:0000256" key="9">
    <source>
        <dbReference type="PROSITE-ProRule" id="PRU00175"/>
    </source>
</evidence>
<feature type="region of interest" description="Disordered" evidence="10">
    <location>
        <begin position="282"/>
        <end position="346"/>
    </location>
</feature>
<dbReference type="PANTHER" id="PTHR46913">
    <property type="entry name" value="RING-H2 FINGER PROTEIN ATL16"/>
    <property type="match status" value="1"/>
</dbReference>
<dbReference type="InterPro" id="IPR044600">
    <property type="entry name" value="ATL1/ATL16-like"/>
</dbReference>
<organism evidence="13 14">
    <name type="scientific">Brassica napus</name>
    <name type="common">Rape</name>
    <dbReference type="NCBI Taxonomy" id="3708"/>
    <lineage>
        <taxon>Eukaryota</taxon>
        <taxon>Viridiplantae</taxon>
        <taxon>Streptophyta</taxon>
        <taxon>Embryophyta</taxon>
        <taxon>Tracheophyta</taxon>
        <taxon>Spermatophyta</taxon>
        <taxon>Magnoliopsida</taxon>
        <taxon>eudicotyledons</taxon>
        <taxon>Gunneridae</taxon>
        <taxon>Pentapetalae</taxon>
        <taxon>rosids</taxon>
        <taxon>malvids</taxon>
        <taxon>Brassicales</taxon>
        <taxon>Brassicaceae</taxon>
        <taxon>Brassiceae</taxon>
        <taxon>Brassica</taxon>
    </lineage>
</organism>
<dbReference type="Gene3D" id="3.30.40.10">
    <property type="entry name" value="Zinc/RING finger domain, C3HC4 (zinc finger)"/>
    <property type="match status" value="1"/>
</dbReference>
<evidence type="ECO:0000256" key="7">
    <source>
        <dbReference type="ARBA" id="ARBA00022786"/>
    </source>
</evidence>
<dbReference type="InterPro" id="IPR001841">
    <property type="entry name" value="Znf_RING"/>
</dbReference>
<evidence type="ECO:0000256" key="10">
    <source>
        <dbReference type="SAM" id="MobiDB-lite"/>
    </source>
</evidence>
<proteinExistence type="predicted"/>
<evidence type="ECO:0000313" key="14">
    <source>
        <dbReference type="Proteomes" id="UP000824890"/>
    </source>
</evidence>
<keyword evidence="4" id="KW-0808">Transferase</keyword>
<evidence type="ECO:0000256" key="3">
    <source>
        <dbReference type="ARBA" id="ARBA00012483"/>
    </source>
</evidence>
<evidence type="ECO:0000256" key="1">
    <source>
        <dbReference type="ARBA" id="ARBA00000900"/>
    </source>
</evidence>
<comment type="pathway">
    <text evidence="2">Protein modification; protein ubiquitination.</text>
</comment>
<dbReference type="EC" id="2.3.2.27" evidence="3"/>
<keyword evidence="11" id="KW-0812">Transmembrane</keyword>
<dbReference type="PANTHER" id="PTHR46913:SF23">
    <property type="entry name" value="E3 UBIQUITIN-PROTEIN LIGASE RHA4A-RELATED"/>
    <property type="match status" value="1"/>
</dbReference>
<dbReference type="Proteomes" id="UP000824890">
    <property type="component" value="Unassembled WGS sequence"/>
</dbReference>
<dbReference type="SUPFAM" id="SSF57850">
    <property type="entry name" value="RING/U-box"/>
    <property type="match status" value="1"/>
</dbReference>
<evidence type="ECO:0000259" key="12">
    <source>
        <dbReference type="PROSITE" id="PS50089"/>
    </source>
</evidence>
<evidence type="ECO:0000256" key="5">
    <source>
        <dbReference type="ARBA" id="ARBA00022723"/>
    </source>
</evidence>
<dbReference type="CDD" id="cd16461">
    <property type="entry name" value="RING-H2_EL5-like"/>
    <property type="match status" value="1"/>
</dbReference>
<gene>
    <name evidence="13" type="ORF">HID58_018660</name>
</gene>
<comment type="catalytic activity">
    <reaction evidence="1">
        <text>S-ubiquitinyl-[E2 ubiquitin-conjugating enzyme]-L-cysteine + [acceptor protein]-L-lysine = [E2 ubiquitin-conjugating enzyme]-L-cysteine + N(6)-ubiquitinyl-[acceptor protein]-L-lysine.</text>
        <dbReference type="EC" id="2.3.2.27"/>
    </reaction>
</comment>
<feature type="transmembrane region" description="Helical" evidence="11">
    <location>
        <begin position="157"/>
        <end position="181"/>
    </location>
</feature>
<keyword evidence="8" id="KW-0862">Zinc</keyword>
<evidence type="ECO:0000256" key="6">
    <source>
        <dbReference type="ARBA" id="ARBA00022771"/>
    </source>
</evidence>